<evidence type="ECO:0000313" key="2">
    <source>
        <dbReference type="EMBL" id="EJK60869.1"/>
    </source>
</evidence>
<feature type="compositionally biased region" description="Gly residues" evidence="1">
    <location>
        <begin position="133"/>
        <end position="147"/>
    </location>
</feature>
<accession>K0S7G0</accession>
<feature type="compositionally biased region" description="Gly residues" evidence="1">
    <location>
        <begin position="9"/>
        <end position="18"/>
    </location>
</feature>
<feature type="non-terminal residue" evidence="2">
    <location>
        <position position="248"/>
    </location>
</feature>
<feature type="compositionally biased region" description="Basic and acidic residues" evidence="1">
    <location>
        <begin position="35"/>
        <end position="44"/>
    </location>
</feature>
<comment type="caution">
    <text evidence="2">The sequence shown here is derived from an EMBL/GenBank/DDBJ whole genome shotgun (WGS) entry which is preliminary data.</text>
</comment>
<feature type="region of interest" description="Disordered" evidence="1">
    <location>
        <begin position="127"/>
        <end position="192"/>
    </location>
</feature>
<name>K0S7G0_THAOC</name>
<evidence type="ECO:0000256" key="1">
    <source>
        <dbReference type="SAM" id="MobiDB-lite"/>
    </source>
</evidence>
<organism evidence="2 3">
    <name type="scientific">Thalassiosira oceanica</name>
    <name type="common">Marine diatom</name>
    <dbReference type="NCBI Taxonomy" id="159749"/>
    <lineage>
        <taxon>Eukaryota</taxon>
        <taxon>Sar</taxon>
        <taxon>Stramenopiles</taxon>
        <taxon>Ochrophyta</taxon>
        <taxon>Bacillariophyta</taxon>
        <taxon>Coscinodiscophyceae</taxon>
        <taxon>Thalassiosirophycidae</taxon>
        <taxon>Thalassiosirales</taxon>
        <taxon>Thalassiosiraceae</taxon>
        <taxon>Thalassiosira</taxon>
    </lineage>
</organism>
<reference evidence="2 3" key="1">
    <citation type="journal article" date="2012" name="Genome Biol.">
        <title>Genome and low-iron response of an oceanic diatom adapted to chronic iron limitation.</title>
        <authorList>
            <person name="Lommer M."/>
            <person name="Specht M."/>
            <person name="Roy A.S."/>
            <person name="Kraemer L."/>
            <person name="Andreson R."/>
            <person name="Gutowska M.A."/>
            <person name="Wolf J."/>
            <person name="Bergner S.V."/>
            <person name="Schilhabel M.B."/>
            <person name="Klostermeier U.C."/>
            <person name="Beiko R.G."/>
            <person name="Rosenstiel P."/>
            <person name="Hippler M."/>
            <person name="Laroche J."/>
        </authorList>
    </citation>
    <scope>NUCLEOTIDE SEQUENCE [LARGE SCALE GENOMIC DNA]</scope>
    <source>
        <strain evidence="2 3">CCMP1005</strain>
    </source>
</reference>
<evidence type="ECO:0000313" key="3">
    <source>
        <dbReference type="Proteomes" id="UP000266841"/>
    </source>
</evidence>
<keyword evidence="3" id="KW-1185">Reference proteome</keyword>
<proteinExistence type="predicted"/>
<dbReference type="AlphaFoldDB" id="K0S7G0"/>
<dbReference type="EMBL" id="AGNL01020625">
    <property type="protein sequence ID" value="EJK60869.1"/>
    <property type="molecule type" value="Genomic_DNA"/>
</dbReference>
<dbReference type="Proteomes" id="UP000266841">
    <property type="component" value="Unassembled WGS sequence"/>
</dbReference>
<feature type="region of interest" description="Disordered" evidence="1">
    <location>
        <begin position="1"/>
        <end position="77"/>
    </location>
</feature>
<gene>
    <name evidence="2" type="ORF">THAOC_18718</name>
</gene>
<protein>
    <submittedName>
        <fullName evidence="2">Uncharacterized protein</fullName>
    </submittedName>
</protein>
<sequence length="248" mass="25873">MENGDDDGVGCGESGGGPSALELSSRSRLQALELNRLHDEEAERTAGGYRDVHDDGDDGGGEDGNLLDGSRTRTSDPSLRRDCRVLTTAWGRLSSPARALLLAGAALLAALGTYRLGETEGVREEDRLADIPPGGGNAGGVGPGAGRGRSKASKPGAFDLGQGGGAASSYTPPTVYVEPADDTNPLDIPRPPVYSSKAEEVRIGHLEHFNMGSILRVRAAAEKLVNELDEYYGGKDRATAMLVGSWQA</sequence>